<dbReference type="AlphaFoldDB" id="A0AAV0DYD6"/>
<gene>
    <name evidence="5" type="ORF">CEPIT_LOCUS18546</name>
</gene>
<evidence type="ECO:0000256" key="3">
    <source>
        <dbReference type="SAM" id="SignalP"/>
    </source>
</evidence>
<dbReference type="PANTHER" id="PTHR45672:SF3">
    <property type="entry name" value="THIOREDOXIN DOMAIN-CONTAINING PROTEIN 5"/>
    <property type="match status" value="1"/>
</dbReference>
<evidence type="ECO:0000256" key="2">
    <source>
        <dbReference type="ARBA" id="ARBA00022729"/>
    </source>
</evidence>
<dbReference type="GO" id="GO:0006457">
    <property type="term" value="P:protein folding"/>
    <property type="evidence" value="ECO:0007669"/>
    <property type="project" value="TreeGrafter"/>
</dbReference>
<dbReference type="Pfam" id="PF00085">
    <property type="entry name" value="Thioredoxin"/>
    <property type="match status" value="1"/>
</dbReference>
<dbReference type="SUPFAM" id="SSF52833">
    <property type="entry name" value="Thioredoxin-like"/>
    <property type="match status" value="1"/>
</dbReference>
<comment type="similarity">
    <text evidence="1">Belongs to the protein disulfide isomerase family.</text>
</comment>
<reference evidence="5" key="1">
    <citation type="submission" date="2022-07" db="EMBL/GenBank/DDBJ databases">
        <authorList>
            <person name="Macas J."/>
            <person name="Novak P."/>
            <person name="Neumann P."/>
        </authorList>
    </citation>
    <scope>NUCLEOTIDE SEQUENCE</scope>
</reference>
<name>A0AAV0DYD6_9ASTE</name>
<dbReference type="EMBL" id="CAMAPF010000150">
    <property type="protein sequence ID" value="CAH9109017.1"/>
    <property type="molecule type" value="Genomic_DNA"/>
</dbReference>
<dbReference type="PANTHER" id="PTHR45672">
    <property type="entry name" value="PROTEIN DISULFIDE-ISOMERASE C17H9.14C-RELATED"/>
    <property type="match status" value="1"/>
</dbReference>
<keyword evidence="2 3" id="KW-0732">Signal</keyword>
<comment type="caution">
    <text evidence="5">The sequence shown here is derived from an EMBL/GenBank/DDBJ whole genome shotgun (WGS) entry which is preliminary data.</text>
</comment>
<feature type="signal peptide" evidence="3">
    <location>
        <begin position="1"/>
        <end position="23"/>
    </location>
</feature>
<dbReference type="InterPro" id="IPR036249">
    <property type="entry name" value="Thioredoxin-like_sf"/>
</dbReference>
<dbReference type="Proteomes" id="UP001152523">
    <property type="component" value="Unassembled WGS sequence"/>
</dbReference>
<protein>
    <recommendedName>
        <fullName evidence="4">Thioredoxin domain-containing protein</fullName>
    </recommendedName>
</protein>
<keyword evidence="6" id="KW-1185">Reference proteome</keyword>
<evidence type="ECO:0000313" key="6">
    <source>
        <dbReference type="Proteomes" id="UP001152523"/>
    </source>
</evidence>
<evidence type="ECO:0000259" key="4">
    <source>
        <dbReference type="Pfam" id="PF00085"/>
    </source>
</evidence>
<dbReference type="InterPro" id="IPR051063">
    <property type="entry name" value="PDI"/>
</dbReference>
<proteinExistence type="inferred from homology"/>
<dbReference type="InterPro" id="IPR013766">
    <property type="entry name" value="Thioredoxin_domain"/>
</dbReference>
<dbReference type="GO" id="GO:0005783">
    <property type="term" value="C:endoplasmic reticulum"/>
    <property type="evidence" value="ECO:0007669"/>
    <property type="project" value="TreeGrafter"/>
</dbReference>
<dbReference type="CDD" id="cd02961">
    <property type="entry name" value="PDI_a_family"/>
    <property type="match status" value="1"/>
</dbReference>
<organism evidence="5 6">
    <name type="scientific">Cuscuta epithymum</name>
    <dbReference type="NCBI Taxonomy" id="186058"/>
    <lineage>
        <taxon>Eukaryota</taxon>
        <taxon>Viridiplantae</taxon>
        <taxon>Streptophyta</taxon>
        <taxon>Embryophyta</taxon>
        <taxon>Tracheophyta</taxon>
        <taxon>Spermatophyta</taxon>
        <taxon>Magnoliopsida</taxon>
        <taxon>eudicotyledons</taxon>
        <taxon>Gunneridae</taxon>
        <taxon>Pentapetalae</taxon>
        <taxon>asterids</taxon>
        <taxon>lamiids</taxon>
        <taxon>Solanales</taxon>
        <taxon>Convolvulaceae</taxon>
        <taxon>Cuscuteae</taxon>
        <taxon>Cuscuta</taxon>
        <taxon>Cuscuta subgen. Cuscuta</taxon>
    </lineage>
</organism>
<evidence type="ECO:0000313" key="5">
    <source>
        <dbReference type="EMBL" id="CAH9109017.1"/>
    </source>
</evidence>
<feature type="domain" description="Thioredoxin" evidence="4">
    <location>
        <begin position="80"/>
        <end position="147"/>
    </location>
</feature>
<dbReference type="Gene3D" id="3.40.30.10">
    <property type="entry name" value="Glutaredoxin"/>
    <property type="match status" value="1"/>
</dbReference>
<dbReference type="GO" id="GO:0003756">
    <property type="term" value="F:protein disulfide isomerase activity"/>
    <property type="evidence" value="ECO:0007669"/>
    <property type="project" value="TreeGrafter"/>
</dbReference>
<evidence type="ECO:0000256" key="1">
    <source>
        <dbReference type="ARBA" id="ARBA00006347"/>
    </source>
</evidence>
<feature type="chain" id="PRO_5043807327" description="Thioredoxin domain-containing protein" evidence="3">
    <location>
        <begin position="24"/>
        <end position="168"/>
    </location>
</feature>
<accession>A0AAV0DYD6</accession>
<sequence length="168" mass="19515">MRYFYTILISSLFVLCCMLTSKSEVITLTAETFNDKISEKHTAWFVKFCVPWCKHWHLYTSVKRFSVSLILFFLFFFKSKNLGKLWEDLGKAIEGEDSIEIGEVDCGTTKSICQKVDIHSYPTFKLFYNGEEAAKYQGPRDVESLKLFALEETEKAERKAEGDEDKEL</sequence>